<dbReference type="GO" id="GO:0001403">
    <property type="term" value="P:invasive growth in response to glucose limitation"/>
    <property type="evidence" value="ECO:0007669"/>
    <property type="project" value="EnsemblFungi"/>
</dbReference>
<dbReference type="GO" id="GO:0007189">
    <property type="term" value="P:adenylate cyclase-activating G protein-coupled receptor signaling pathway"/>
    <property type="evidence" value="ECO:0007669"/>
    <property type="project" value="TreeGrafter"/>
</dbReference>
<evidence type="ECO:0000256" key="6">
    <source>
        <dbReference type="SAM" id="Phobius"/>
    </source>
</evidence>
<dbReference type="GeneID" id="11502484"/>
<proteinExistence type="predicted"/>
<dbReference type="GO" id="GO:0004930">
    <property type="term" value="F:G protein-coupled receptor activity"/>
    <property type="evidence" value="ECO:0007669"/>
    <property type="project" value="EnsemblFungi"/>
</dbReference>
<dbReference type="GO" id="GO:0010255">
    <property type="term" value="P:glucose mediated signaling pathway"/>
    <property type="evidence" value="ECO:0007669"/>
    <property type="project" value="EnsemblFungi"/>
</dbReference>
<feature type="transmembrane region" description="Helical" evidence="6">
    <location>
        <begin position="499"/>
        <end position="521"/>
    </location>
</feature>
<feature type="domain" description="G protein-coupled receptor GPR1/2/3 C-terminal" evidence="8">
    <location>
        <begin position="489"/>
        <end position="564"/>
    </location>
</feature>
<dbReference type="EMBL" id="HE616745">
    <property type="protein sequence ID" value="CCE92050.1"/>
    <property type="molecule type" value="Genomic_DNA"/>
</dbReference>
<keyword evidence="2 6" id="KW-0812">Transmembrane</keyword>
<evidence type="ECO:0000259" key="7">
    <source>
        <dbReference type="Pfam" id="PF11710"/>
    </source>
</evidence>
<accession>G8ZTV6</accession>
<evidence type="ECO:0000313" key="10">
    <source>
        <dbReference type="Proteomes" id="UP000005627"/>
    </source>
</evidence>
<evidence type="ECO:0000259" key="8">
    <source>
        <dbReference type="Pfam" id="PF11970"/>
    </source>
</evidence>
<dbReference type="eggNOG" id="ENOG502QU8E">
    <property type="taxonomic scope" value="Eukaryota"/>
</dbReference>
<sequence>MVGEVLPAKVQVPHQLLDVNTTTVNQLLGLPGMFSTFVAKDLRGLRILALTASSASIVACTASIFFLVNIDRRKRVFRHDLVFFLIICDLVKALVLMIYPLVILVRNDVYADPRFFNTLGWFTAYCVEGADLAIFFFAIHFALLIFLPSWKWRRSGSRKMEGGLYGVRKYIWPITSLVPVLLASLAFINFQLLDFEELVNGTTVILDNDNYHVRYDARLGGYKPYSAWCYLPPYPVWYKLVLSWGPRYFIIIFILVLYISIYVFVKKESKRIKRHLYDFRDQRAEEHIAELRAKSRWELLKIRLFRFLVKPFVQFLLNLKNFLSFSFDESSVPTSGRNSMTSGGSFYATDEGASFDQVPNIRVSRALDRAGTPPGEDSFTNNESSQASKSGNIQSGTLKENDDLDSHNNLHGHTPPIPGKLMPPNGNSHRFSRCISPIQTPSVHDNRAAENEHEGEVPQANKSDPRRASTTDVKHVQATFQKQTYATMKRRRAQIQKNLRSIFIYPFSYIGIWIFPLIVDITQYRHEIIHGPIVWLIYIATLAQPLNGLVDTLVFVYREKPWRYSWSEVQFRELLEAYSLRDKMGEQDIKELYHSELGKKGWYYCGRFDRLCCWKHKPQWWKRAGWYVYRSLCGLIQNKYDFEDTCEDLPLDCNYDSKDSWTCFNLNKLRCEQHERQFSFPSDSTTGSGPVQSRRGSDSNIDYVRVPTFWRFIHLLPMLKGIDLDELDRQLRQKAIDHDFVLPGLHFALNKDTDGRHDLNRTYSKPIFKPEYSINNEKKAANKTQNGESARAHPASAHVHLDVNADFGDTVKKEPAKYFEEGDTQSHGNESDKDRIGMLAFLNGPTN</sequence>
<feature type="transmembrane region" description="Helical" evidence="6">
    <location>
        <begin position="248"/>
        <end position="265"/>
    </location>
</feature>
<dbReference type="Pfam" id="PF11710">
    <property type="entry name" value="Git3"/>
    <property type="match status" value="1"/>
</dbReference>
<feature type="compositionally biased region" description="Basic and acidic residues" evidence="5">
    <location>
        <begin position="463"/>
        <end position="473"/>
    </location>
</feature>
<dbReference type="HOGENOM" id="CLU_314960_0_0_1"/>
<dbReference type="InterPro" id="IPR022596">
    <property type="entry name" value="GPR1/2/3_C"/>
</dbReference>
<dbReference type="AlphaFoldDB" id="G8ZTV6"/>
<gene>
    <name evidence="9" type="primary">TDEL0D04660</name>
    <name evidence="9" type="ORF">TDEL_0D04660</name>
</gene>
<dbReference type="FunCoup" id="G8ZTV6">
    <property type="interactions" value="191"/>
</dbReference>
<evidence type="ECO:0000256" key="3">
    <source>
        <dbReference type="ARBA" id="ARBA00022989"/>
    </source>
</evidence>
<dbReference type="STRING" id="1076872.G8ZTV6"/>
<dbReference type="GO" id="GO:0007124">
    <property type="term" value="P:pseudohyphal growth"/>
    <property type="evidence" value="ECO:0007669"/>
    <property type="project" value="EnsemblFungi"/>
</dbReference>
<dbReference type="KEGG" id="tdl:TDEL_0D04660"/>
<feature type="transmembrane region" description="Helical" evidence="6">
    <location>
        <begin position="122"/>
        <end position="149"/>
    </location>
</feature>
<dbReference type="OrthoDB" id="5368598at2759"/>
<feature type="transmembrane region" description="Helical" evidence="6">
    <location>
        <begin position="81"/>
        <end position="102"/>
    </location>
</feature>
<keyword evidence="4 6" id="KW-0472">Membrane</keyword>
<feature type="compositionally biased region" description="Basic and acidic residues" evidence="5">
    <location>
        <begin position="444"/>
        <end position="456"/>
    </location>
</feature>
<dbReference type="GO" id="GO:0009745">
    <property type="term" value="P:sucrose mediated signaling"/>
    <property type="evidence" value="ECO:0007669"/>
    <property type="project" value="EnsemblFungi"/>
</dbReference>
<evidence type="ECO:0008006" key="11">
    <source>
        <dbReference type="Google" id="ProtNLM"/>
    </source>
</evidence>
<protein>
    <recommendedName>
        <fullName evidence="11">G-protein coupled receptors family 1 profile domain-containing protein</fullName>
    </recommendedName>
</protein>
<dbReference type="PANTHER" id="PTHR23112:SF37">
    <property type="entry name" value="G PROTEIN-COUPLED RECEPTOR GPR1"/>
    <property type="match status" value="1"/>
</dbReference>
<evidence type="ECO:0000313" key="9">
    <source>
        <dbReference type="EMBL" id="CCE92050.1"/>
    </source>
</evidence>
<evidence type="ECO:0000256" key="2">
    <source>
        <dbReference type="ARBA" id="ARBA00022692"/>
    </source>
</evidence>
<keyword evidence="10" id="KW-1185">Reference proteome</keyword>
<organism evidence="9 10">
    <name type="scientific">Torulaspora delbrueckii</name>
    <name type="common">Yeast</name>
    <name type="synonym">Candida colliculosa</name>
    <dbReference type="NCBI Taxonomy" id="4950"/>
    <lineage>
        <taxon>Eukaryota</taxon>
        <taxon>Fungi</taxon>
        <taxon>Dikarya</taxon>
        <taxon>Ascomycota</taxon>
        <taxon>Saccharomycotina</taxon>
        <taxon>Saccharomycetes</taxon>
        <taxon>Saccharomycetales</taxon>
        <taxon>Saccharomycetaceae</taxon>
        <taxon>Torulaspora</taxon>
    </lineage>
</organism>
<dbReference type="Proteomes" id="UP000005627">
    <property type="component" value="Chromosome 4"/>
</dbReference>
<feature type="transmembrane region" description="Helical" evidence="6">
    <location>
        <begin position="47"/>
        <end position="69"/>
    </location>
</feature>
<feature type="region of interest" description="Disordered" evidence="5">
    <location>
        <begin position="367"/>
        <end position="473"/>
    </location>
</feature>
<dbReference type="RefSeq" id="XP_003681261.1">
    <property type="nucleotide sequence ID" value="XM_003681213.1"/>
</dbReference>
<reference evidence="9 10" key="1">
    <citation type="journal article" date="2011" name="Proc. Natl. Acad. Sci. U.S.A.">
        <title>Evolutionary erosion of yeast sex chromosomes by mating-type switching accidents.</title>
        <authorList>
            <person name="Gordon J.L."/>
            <person name="Armisen D."/>
            <person name="Proux-Wera E."/>
            <person name="Oheigeartaigh S.S."/>
            <person name="Byrne K.P."/>
            <person name="Wolfe K.H."/>
        </authorList>
    </citation>
    <scope>NUCLEOTIDE SEQUENCE [LARGE SCALE GENOMIC DNA]</scope>
    <source>
        <strain evidence="10">ATCC 10662 / CBS 1146 / NBRC 0425 / NCYC 2629 / NRRL Y-866</strain>
    </source>
</reference>
<dbReference type="PANTHER" id="PTHR23112">
    <property type="entry name" value="G PROTEIN-COUPLED RECEPTOR 157-RELATED"/>
    <property type="match status" value="1"/>
</dbReference>
<evidence type="ECO:0000256" key="1">
    <source>
        <dbReference type="ARBA" id="ARBA00004141"/>
    </source>
</evidence>
<dbReference type="Pfam" id="PF11970">
    <property type="entry name" value="GPR_Gpa2_C"/>
    <property type="match status" value="1"/>
</dbReference>
<feature type="compositionally biased region" description="Polar residues" evidence="5">
    <location>
        <begin position="378"/>
        <end position="398"/>
    </location>
</feature>
<feature type="transmembrane region" description="Helical" evidence="6">
    <location>
        <begin position="170"/>
        <end position="190"/>
    </location>
</feature>
<dbReference type="SUPFAM" id="SSF81321">
    <property type="entry name" value="Family A G protein-coupled receptor-like"/>
    <property type="match status" value="1"/>
</dbReference>
<name>G8ZTV6_TORDE</name>
<feature type="compositionally biased region" description="Basic and acidic residues" evidence="5">
    <location>
        <begin position="399"/>
        <end position="408"/>
    </location>
</feature>
<dbReference type="GO" id="GO:0005886">
    <property type="term" value="C:plasma membrane"/>
    <property type="evidence" value="ECO:0007669"/>
    <property type="project" value="EnsemblFungi"/>
</dbReference>
<evidence type="ECO:0000256" key="4">
    <source>
        <dbReference type="ARBA" id="ARBA00023136"/>
    </source>
</evidence>
<dbReference type="Gene3D" id="1.20.1070.10">
    <property type="entry name" value="Rhodopsin 7-helix transmembrane proteins"/>
    <property type="match status" value="1"/>
</dbReference>
<evidence type="ECO:0000256" key="5">
    <source>
        <dbReference type="SAM" id="MobiDB-lite"/>
    </source>
</evidence>
<dbReference type="GO" id="GO:0005536">
    <property type="term" value="F:D-glucose binding"/>
    <property type="evidence" value="ECO:0007669"/>
    <property type="project" value="EnsemblFungi"/>
</dbReference>
<comment type="subcellular location">
    <subcellularLocation>
        <location evidence="1">Membrane</location>
        <topology evidence="1">Multi-pass membrane protein</topology>
    </subcellularLocation>
</comment>
<dbReference type="InterPro" id="IPR023041">
    <property type="entry name" value="Glucose_rcpt_Git3-like_N"/>
</dbReference>
<keyword evidence="3 6" id="KW-1133">Transmembrane helix</keyword>
<feature type="transmembrane region" description="Helical" evidence="6">
    <location>
        <begin position="533"/>
        <end position="557"/>
    </location>
</feature>
<feature type="domain" description="Glucose receptor Git3-like N-terminal" evidence="7">
    <location>
        <begin position="44"/>
        <end position="272"/>
    </location>
</feature>
<dbReference type="GO" id="GO:0009731">
    <property type="term" value="P:detection of sucrose stimulus"/>
    <property type="evidence" value="ECO:0007669"/>
    <property type="project" value="EnsemblFungi"/>
</dbReference>
<dbReference type="InParanoid" id="G8ZTV6"/>